<keyword evidence="3" id="KW-1185">Reference proteome</keyword>
<reference evidence="2" key="1">
    <citation type="submission" date="2012-11" db="EMBL/GenBank/DDBJ databases">
        <title>Permanent draft genomes of Rhodopirellula europaea strain SH398 and 6C.</title>
        <authorList>
            <person name="Richter M."/>
            <person name="Richter-Heitmann T."/>
            <person name="Frank C."/>
            <person name="Harder J."/>
            <person name="Glockner F.O."/>
        </authorList>
    </citation>
    <scope>NUCLEOTIDE SEQUENCE</scope>
    <source>
        <strain evidence="2">6C</strain>
    </source>
</reference>
<dbReference type="Proteomes" id="UP000011529">
    <property type="component" value="Unassembled WGS sequence"/>
</dbReference>
<dbReference type="PATRIC" id="fig|1263867.3.peg.4055"/>
<evidence type="ECO:0000313" key="2">
    <source>
        <dbReference type="EMBL" id="EMB15437.1"/>
    </source>
</evidence>
<evidence type="ECO:0000256" key="1">
    <source>
        <dbReference type="SAM" id="MobiDB-lite"/>
    </source>
</evidence>
<sequence>MSGGGQKENSQILAHKVTSPSPGSDGSSDPTGERDSWVLDDRLLLLRCSGAVPIENDALNERETWVDCAMLRKCNACVFGETVSAK</sequence>
<protein>
    <submittedName>
        <fullName evidence="2">Uncharacterized protein</fullName>
    </submittedName>
</protein>
<dbReference type="EMBL" id="ANMO01000173">
    <property type="protein sequence ID" value="EMB15437.1"/>
    <property type="molecule type" value="Genomic_DNA"/>
</dbReference>
<gene>
    <name evidence="2" type="ORF">RE6C_03796</name>
</gene>
<evidence type="ECO:0000313" key="3">
    <source>
        <dbReference type="Proteomes" id="UP000011529"/>
    </source>
</evidence>
<comment type="caution">
    <text evidence="2">The sequence shown here is derived from an EMBL/GenBank/DDBJ whole genome shotgun (WGS) entry which is preliminary data.</text>
</comment>
<dbReference type="AlphaFoldDB" id="M2ARX2"/>
<organism evidence="2 3">
    <name type="scientific">Rhodopirellula europaea 6C</name>
    <dbReference type="NCBI Taxonomy" id="1263867"/>
    <lineage>
        <taxon>Bacteria</taxon>
        <taxon>Pseudomonadati</taxon>
        <taxon>Planctomycetota</taxon>
        <taxon>Planctomycetia</taxon>
        <taxon>Pirellulales</taxon>
        <taxon>Pirellulaceae</taxon>
        <taxon>Rhodopirellula</taxon>
    </lineage>
</organism>
<name>M2ARX2_9BACT</name>
<feature type="region of interest" description="Disordered" evidence="1">
    <location>
        <begin position="1"/>
        <end position="35"/>
    </location>
</feature>
<reference evidence="2" key="2">
    <citation type="journal article" date="2013" name="Mar. Genomics">
        <title>Expression of sulfatases in Rhodopirellula baltica and the diversity of sulfatases in the genus Rhodopirellula.</title>
        <authorList>
            <person name="Wegner C.E."/>
            <person name="Richter-Heitmann T."/>
            <person name="Klindworth A."/>
            <person name="Klockow C."/>
            <person name="Richter M."/>
            <person name="Achstetter T."/>
            <person name="Glockner F.O."/>
            <person name="Harder J."/>
        </authorList>
    </citation>
    <scope>NUCLEOTIDE SEQUENCE [LARGE SCALE GENOMIC DNA]</scope>
    <source>
        <strain evidence="2">6C</strain>
    </source>
</reference>
<feature type="compositionally biased region" description="Low complexity" evidence="1">
    <location>
        <begin position="18"/>
        <end position="30"/>
    </location>
</feature>
<accession>M2ARX2</accession>
<proteinExistence type="predicted"/>